<dbReference type="AlphaFoldDB" id="A0A9N9LIT6"/>
<gene>
    <name evidence="1" type="ORF">HYALB_00008665</name>
</gene>
<keyword evidence="2" id="KW-1185">Reference proteome</keyword>
<proteinExistence type="predicted"/>
<accession>A0A9N9LIT6</accession>
<evidence type="ECO:0000313" key="2">
    <source>
        <dbReference type="Proteomes" id="UP000701801"/>
    </source>
</evidence>
<dbReference type="EMBL" id="CAJVRM010000064">
    <property type="protein sequence ID" value="CAG8973134.1"/>
    <property type="molecule type" value="Genomic_DNA"/>
</dbReference>
<name>A0A9N9LIT6_9HELO</name>
<reference evidence="1" key="1">
    <citation type="submission" date="2021-07" db="EMBL/GenBank/DDBJ databases">
        <authorList>
            <person name="Durling M."/>
        </authorList>
    </citation>
    <scope>NUCLEOTIDE SEQUENCE</scope>
</reference>
<organism evidence="1 2">
    <name type="scientific">Hymenoscyphus albidus</name>
    <dbReference type="NCBI Taxonomy" id="595503"/>
    <lineage>
        <taxon>Eukaryota</taxon>
        <taxon>Fungi</taxon>
        <taxon>Dikarya</taxon>
        <taxon>Ascomycota</taxon>
        <taxon>Pezizomycotina</taxon>
        <taxon>Leotiomycetes</taxon>
        <taxon>Helotiales</taxon>
        <taxon>Helotiaceae</taxon>
        <taxon>Hymenoscyphus</taxon>
    </lineage>
</organism>
<sequence>MMRPAVLQKLGKSLMTKRVFMVTGVRLHEGHRQDDKHHTAPVAYSSFDFEKSKSQSVTSQSSDFVWAFSLRQMFYRWGQITESSTYKDGATLEDRTSKVKTIGQASSSSSSRGEVIVVDGSKPFSGEGSGLISVQEVHAVGDDIQFVLVDNL</sequence>
<comment type="caution">
    <text evidence="1">The sequence shown here is derived from an EMBL/GenBank/DDBJ whole genome shotgun (WGS) entry which is preliminary data.</text>
</comment>
<protein>
    <submittedName>
        <fullName evidence="1">Uncharacterized protein</fullName>
    </submittedName>
</protein>
<dbReference type="Proteomes" id="UP000701801">
    <property type="component" value="Unassembled WGS sequence"/>
</dbReference>
<evidence type="ECO:0000313" key="1">
    <source>
        <dbReference type="EMBL" id="CAG8973134.1"/>
    </source>
</evidence>
<dbReference type="OrthoDB" id="4500473at2759"/>